<keyword evidence="5" id="KW-1185">Reference proteome</keyword>
<gene>
    <name evidence="4" type="ORF">V9T40_001562</name>
</gene>
<comment type="similarity">
    <text evidence="1">Belongs to the MDM20/NAA25 family.</text>
</comment>
<dbReference type="InterPro" id="IPR011990">
    <property type="entry name" value="TPR-like_helical_dom_sf"/>
</dbReference>
<reference evidence="4 5" key="1">
    <citation type="submission" date="2024-03" db="EMBL/GenBank/DDBJ databases">
        <title>Adaptation during the transition from Ophiocordyceps entomopathogen to insect associate is accompanied by gene loss and intensified selection.</title>
        <authorList>
            <person name="Ward C.M."/>
            <person name="Onetto C.A."/>
            <person name="Borneman A.R."/>
        </authorList>
    </citation>
    <scope>NUCLEOTIDE SEQUENCE [LARGE SCALE GENOMIC DNA]</scope>
    <source>
        <strain evidence="4">AWRI1</strain>
        <tissue evidence="4">Single Adult Female</tissue>
    </source>
</reference>
<evidence type="ECO:0000313" key="5">
    <source>
        <dbReference type="Proteomes" id="UP001367676"/>
    </source>
</evidence>
<sequence>MSKSNSDAVAERRLRPIYDWLDAGNNKKAVQEAEKVLKKQPDLLCAKVLKGLALLRLGKSKDCENILDNVKQESPADDYTLQAMTICYREIHKLDNICDIYEKAVLKDPQNEELNTHLFMSYVRISDFKKQQQVALNLYKLKPKNPYYFWGVMSILMQAQNGDENIAQKIQLPLAERMVEKFISEGKIEAEQEVQLYIMILEMQKKYQEALNVIDSELGQKLLSNFSQLRKRIKLLEMLQKWQNLNMYCKKLLLEEPDAYGYYVKYIDSVFYLMDQENNLNEKNLNEHSSDNIIKTIENQIITPDSSIESCIAFIERSQQQTKVPHKLRGPHLAMILLCKRLIEKGYNPSKYLGNTIDLFKNYFELFADKPSCFKDLHQFLPLVQVEYIPFLSATWNLAKTTNEEVKNKNHLFMYLTHFQLSRYFGIQEMFSVNDKLTQISRLLDFYHDGHRFNINLTSTDLGCSDSFLILAVHLLHDLYLDTNDQKFLKDAVCLLEYGYSFSPSNHHFKLLLLKFYNILGATKVGYKYFHLLEIKHMQYDSLGYLVCWSLLYSGQYSFAVYLLDNTLKFFNINYKEAADQLTHAYKYGSFEKVIEFLNFRERLKNSFHYSLVTIEHLINDLIHLPSHATTMQSAQQLSINPEKPIADSNHLVDNRDTNLFLNFDSDSRRMNEEYAKLSFEHEVKLIRLRTMLLRCIGASINVCLYASPTQNNQNNTSNNHPEKNGLDESYTKHLNTFMNVIDELKEMYTSFVASPPKEIPREVFSGVECSRLFLYGKSSFFLPLFIDAMSFAHEFYKQCLNADIFDQAIEKMSDISASTFAKIVSDCGVKVTLLQSSFNEADHREIFEFFSLVVEMVCIMSIICGNIHAVLTISTKNTATPARRKKKKGKEPDAVVNKNKQSGEGMLKVYKYYLEMVQQNTKTLEINFSHLESCWEKLESHKPGFKLRRWSSDESLELQNSPVLGISDQKWEEIQSEVNKNISDSYRSSIKQFRNVVKHKIDYLALLSL</sequence>
<evidence type="ECO:0000256" key="2">
    <source>
        <dbReference type="ARBA" id="ARBA00022803"/>
    </source>
</evidence>
<accession>A0AAN9TI76</accession>
<evidence type="ECO:0000256" key="1">
    <source>
        <dbReference type="ARBA" id="ARBA00006298"/>
    </source>
</evidence>
<dbReference type="GO" id="GO:0031416">
    <property type="term" value="C:NatB complex"/>
    <property type="evidence" value="ECO:0007669"/>
    <property type="project" value="TreeGrafter"/>
</dbReference>
<name>A0AAN9TI76_9HEMI</name>
<evidence type="ECO:0000256" key="3">
    <source>
        <dbReference type="ARBA" id="ARBA00029872"/>
    </source>
</evidence>
<comment type="caution">
    <text evidence="4">The sequence shown here is derived from an EMBL/GenBank/DDBJ whole genome shotgun (WGS) entry which is preliminary data.</text>
</comment>
<dbReference type="Gene3D" id="1.25.40.1040">
    <property type="match status" value="1"/>
</dbReference>
<dbReference type="PANTHER" id="PTHR22767:SF3">
    <property type="entry name" value="N-ALPHA-ACETYLTRANSFERASE 25, NATB AUXILIARY SUBUNIT"/>
    <property type="match status" value="1"/>
</dbReference>
<dbReference type="PANTHER" id="PTHR22767">
    <property type="entry name" value="N-TERMINAL ACETYLTRANSFERASE-RELATED"/>
    <property type="match status" value="1"/>
</dbReference>
<protein>
    <recommendedName>
        <fullName evidence="3">N-terminal acetyltransferase B complex subunit MDM20 homolog</fullName>
    </recommendedName>
</protein>
<organism evidence="4 5">
    <name type="scientific">Parthenolecanium corni</name>
    <dbReference type="NCBI Taxonomy" id="536013"/>
    <lineage>
        <taxon>Eukaryota</taxon>
        <taxon>Metazoa</taxon>
        <taxon>Ecdysozoa</taxon>
        <taxon>Arthropoda</taxon>
        <taxon>Hexapoda</taxon>
        <taxon>Insecta</taxon>
        <taxon>Pterygota</taxon>
        <taxon>Neoptera</taxon>
        <taxon>Paraneoptera</taxon>
        <taxon>Hemiptera</taxon>
        <taxon>Sternorrhyncha</taxon>
        <taxon>Coccoidea</taxon>
        <taxon>Coccidae</taxon>
        <taxon>Parthenolecanium</taxon>
    </lineage>
</organism>
<keyword evidence="2" id="KW-0802">TPR repeat</keyword>
<dbReference type="SUPFAM" id="SSF48452">
    <property type="entry name" value="TPR-like"/>
    <property type="match status" value="1"/>
</dbReference>
<evidence type="ECO:0000313" key="4">
    <source>
        <dbReference type="EMBL" id="KAK7595129.1"/>
    </source>
</evidence>
<dbReference type="Proteomes" id="UP001367676">
    <property type="component" value="Unassembled WGS sequence"/>
</dbReference>
<dbReference type="EMBL" id="JBBCAQ010000019">
    <property type="protein sequence ID" value="KAK7595129.1"/>
    <property type="molecule type" value="Genomic_DNA"/>
</dbReference>
<dbReference type="Pfam" id="PF09797">
    <property type="entry name" value="NatB_MDM20"/>
    <property type="match status" value="1"/>
</dbReference>
<dbReference type="InterPro" id="IPR019183">
    <property type="entry name" value="NAA25_NatB_aux_su"/>
</dbReference>
<proteinExistence type="inferred from homology"/>
<dbReference type="AlphaFoldDB" id="A0AAN9TI76"/>